<proteinExistence type="inferred from homology"/>
<protein>
    <recommendedName>
        <fullName evidence="3">amidase</fullName>
        <ecNumber evidence="3">3.5.1.4</ecNumber>
    </recommendedName>
</protein>
<reference evidence="9" key="2">
    <citation type="submission" date="2015-01" db="EMBL/GenBank/DDBJ databases">
        <title>Evolutionary Origins and Diversification of the Mycorrhizal Mutualists.</title>
        <authorList>
            <consortium name="DOE Joint Genome Institute"/>
            <consortium name="Mycorrhizal Genomics Consortium"/>
            <person name="Kohler A."/>
            <person name="Kuo A."/>
            <person name="Nagy L.G."/>
            <person name="Floudas D."/>
            <person name="Copeland A."/>
            <person name="Barry K.W."/>
            <person name="Cichocki N."/>
            <person name="Veneault-Fourrey C."/>
            <person name="LaButti K."/>
            <person name="Lindquist E.A."/>
            <person name="Lipzen A."/>
            <person name="Lundell T."/>
            <person name="Morin E."/>
            <person name="Murat C."/>
            <person name="Riley R."/>
            <person name="Ohm R."/>
            <person name="Sun H."/>
            <person name="Tunlid A."/>
            <person name="Henrissat B."/>
            <person name="Grigoriev I.V."/>
            <person name="Hibbett D.S."/>
            <person name="Martin F."/>
        </authorList>
    </citation>
    <scope>NUCLEOTIDE SEQUENCE [LARGE SCALE GENOMIC DNA]</scope>
    <source>
        <strain evidence="9">Marx 270</strain>
    </source>
</reference>
<feature type="active site" description="Charge relay system" evidence="5">
    <location>
        <position position="185"/>
    </location>
</feature>
<dbReference type="PROSITE" id="PS00571">
    <property type="entry name" value="AMIDASES"/>
    <property type="match status" value="1"/>
</dbReference>
<keyword evidence="4" id="KW-0378">Hydrolase</keyword>
<feature type="binding site" evidence="6">
    <location>
        <begin position="206"/>
        <end position="209"/>
    </location>
    <ligand>
        <name>substrate</name>
    </ligand>
</feature>
<feature type="active site" description="Charge relay system" evidence="5">
    <location>
        <position position="110"/>
    </location>
</feature>
<evidence type="ECO:0000256" key="3">
    <source>
        <dbReference type="ARBA" id="ARBA00012922"/>
    </source>
</evidence>
<evidence type="ECO:0000313" key="9">
    <source>
        <dbReference type="Proteomes" id="UP000054217"/>
    </source>
</evidence>
<dbReference type="AlphaFoldDB" id="A0A0C3PAM9"/>
<dbReference type="HOGENOM" id="CLU_009600_9_3_1"/>
<evidence type="ECO:0000256" key="2">
    <source>
        <dbReference type="ARBA" id="ARBA00009199"/>
    </source>
</evidence>
<dbReference type="InParanoid" id="A0A0C3PAM9"/>
<dbReference type="STRING" id="870435.A0A0C3PAM9"/>
<dbReference type="EC" id="3.5.1.4" evidence="3"/>
<comment type="catalytic activity">
    <reaction evidence="1">
        <text>a monocarboxylic acid amide + H2O = a monocarboxylate + NH4(+)</text>
        <dbReference type="Rhea" id="RHEA:12020"/>
        <dbReference type="ChEBI" id="CHEBI:15377"/>
        <dbReference type="ChEBI" id="CHEBI:28938"/>
        <dbReference type="ChEBI" id="CHEBI:35757"/>
        <dbReference type="ChEBI" id="CHEBI:83628"/>
        <dbReference type="EC" id="3.5.1.4"/>
    </reaction>
</comment>
<feature type="binding site" evidence="6">
    <location>
        <position position="159"/>
    </location>
    <ligand>
        <name>substrate</name>
    </ligand>
</feature>
<evidence type="ECO:0000256" key="5">
    <source>
        <dbReference type="PIRSR" id="PIRSR001221-1"/>
    </source>
</evidence>
<dbReference type="SUPFAM" id="SSF75304">
    <property type="entry name" value="Amidase signature (AS) enzymes"/>
    <property type="match status" value="1"/>
</dbReference>
<dbReference type="EMBL" id="KN831968">
    <property type="protein sequence ID" value="KIO04971.1"/>
    <property type="molecule type" value="Genomic_DNA"/>
</dbReference>
<name>A0A0C3PAM9_PISTI</name>
<evidence type="ECO:0000256" key="4">
    <source>
        <dbReference type="ARBA" id="ARBA00022801"/>
    </source>
</evidence>
<feature type="domain" description="Amidase" evidence="7">
    <location>
        <begin position="62"/>
        <end position="542"/>
    </location>
</feature>
<keyword evidence="9" id="KW-1185">Reference proteome</keyword>
<dbReference type="PANTHER" id="PTHR46072:SF10">
    <property type="entry name" value="ACETAMIDASE"/>
    <property type="match status" value="1"/>
</dbReference>
<dbReference type="OrthoDB" id="6428749at2759"/>
<accession>A0A0C3PAM9</accession>
<evidence type="ECO:0000313" key="8">
    <source>
        <dbReference type="EMBL" id="KIO04971.1"/>
    </source>
</evidence>
<dbReference type="InterPro" id="IPR023631">
    <property type="entry name" value="Amidase_dom"/>
</dbReference>
<organism evidence="8 9">
    <name type="scientific">Pisolithus tinctorius Marx 270</name>
    <dbReference type="NCBI Taxonomy" id="870435"/>
    <lineage>
        <taxon>Eukaryota</taxon>
        <taxon>Fungi</taxon>
        <taxon>Dikarya</taxon>
        <taxon>Basidiomycota</taxon>
        <taxon>Agaricomycotina</taxon>
        <taxon>Agaricomycetes</taxon>
        <taxon>Agaricomycetidae</taxon>
        <taxon>Boletales</taxon>
        <taxon>Sclerodermatineae</taxon>
        <taxon>Pisolithaceae</taxon>
        <taxon>Pisolithus</taxon>
    </lineage>
</organism>
<gene>
    <name evidence="8" type="ORF">M404DRAFT_530155</name>
</gene>
<comment type="similarity">
    <text evidence="2">Belongs to the amidase family.</text>
</comment>
<feature type="active site" description="Acyl-ester intermediate" evidence="5">
    <location>
        <position position="209"/>
    </location>
</feature>
<dbReference type="GO" id="GO:0004040">
    <property type="term" value="F:amidase activity"/>
    <property type="evidence" value="ECO:0007669"/>
    <property type="project" value="UniProtKB-EC"/>
</dbReference>
<dbReference type="Proteomes" id="UP000054217">
    <property type="component" value="Unassembled WGS sequence"/>
</dbReference>
<evidence type="ECO:0000256" key="6">
    <source>
        <dbReference type="PIRSR" id="PIRSR001221-2"/>
    </source>
</evidence>
<reference evidence="8 9" key="1">
    <citation type="submission" date="2014-04" db="EMBL/GenBank/DDBJ databases">
        <authorList>
            <consortium name="DOE Joint Genome Institute"/>
            <person name="Kuo A."/>
            <person name="Kohler A."/>
            <person name="Costa M.D."/>
            <person name="Nagy L.G."/>
            <person name="Floudas D."/>
            <person name="Copeland A."/>
            <person name="Barry K.W."/>
            <person name="Cichocki N."/>
            <person name="Veneault-Fourrey C."/>
            <person name="LaButti K."/>
            <person name="Lindquist E.A."/>
            <person name="Lipzen A."/>
            <person name="Lundell T."/>
            <person name="Morin E."/>
            <person name="Murat C."/>
            <person name="Sun H."/>
            <person name="Tunlid A."/>
            <person name="Henrissat B."/>
            <person name="Grigoriev I.V."/>
            <person name="Hibbett D.S."/>
            <person name="Martin F."/>
            <person name="Nordberg H.P."/>
            <person name="Cantor M.N."/>
            <person name="Hua S.X."/>
        </authorList>
    </citation>
    <scope>NUCLEOTIDE SEQUENCE [LARGE SCALE GENOMIC DNA]</scope>
    <source>
        <strain evidence="8 9">Marx 270</strain>
    </source>
</reference>
<evidence type="ECO:0000259" key="7">
    <source>
        <dbReference type="Pfam" id="PF01425"/>
    </source>
</evidence>
<dbReference type="InterPro" id="IPR020556">
    <property type="entry name" value="Amidase_CS"/>
</dbReference>
<dbReference type="PIRSF" id="PIRSF001221">
    <property type="entry name" value="Amidase_fungi"/>
    <property type="match status" value="1"/>
</dbReference>
<dbReference type="PANTHER" id="PTHR46072">
    <property type="entry name" value="AMIDASE-RELATED-RELATED"/>
    <property type="match status" value="1"/>
</dbReference>
<dbReference type="FunFam" id="3.90.1300.10:FF:000003">
    <property type="entry name" value="Amidase signature enzyme"/>
    <property type="match status" value="1"/>
</dbReference>
<dbReference type="Gene3D" id="3.90.1300.10">
    <property type="entry name" value="Amidase signature (AS) domain"/>
    <property type="match status" value="1"/>
</dbReference>
<sequence length="564" mass="62418">MLFSYLAHRRACLDKRREREERIASLPQAYHEPLSPQDKRLLSQPISSIIHAVQTSSLSPVDVLLAYGKRTIQAQAQTNCLTEVMIGEAEKWAHTAIRSGPLAGVPVSLKDMMAVKGYDSSLGYSAFTNAPVSNDAPIVRLLHDAGAIPYVKTNVPITLFSYESANDVFGVTENPHKKGYSPGGSSGGESALLAFGGSRIGIGSDVGGSVRVPAHYSGIYAIKSSTQRFPKSGNAAPGPGQDGIVGSHSPMAKTLEDLETFWRAVLQMKPWEYDHSVINLPWRKVQLPQDRPIRWGVLWDDGVVAPSPACLRALKMVTEVLAKHGHEIVTLKSPCPYEGLQIASQFLFADGGKFFSKPFHSFETNSAGMAPALRAMRLPRFIMKIYAWYLRYIRRDPIYAGLVENFHAKTVEEYCKLIAQREDYRTRWFRVWRGVQARGSLGDNGIDFILTVPNALPAVPHGGMRHGWKACGYAILFNLLDYSAGVMPITRVNGTTDKLPSSFRARNAIERNNYRMYDAEAMDGLPVGVQVVGRRLDEERVLESMKLIYRLMADTGLAYQGISL</sequence>
<dbReference type="InterPro" id="IPR036928">
    <property type="entry name" value="AS_sf"/>
</dbReference>
<evidence type="ECO:0000256" key="1">
    <source>
        <dbReference type="ARBA" id="ARBA00001311"/>
    </source>
</evidence>
<dbReference type="Pfam" id="PF01425">
    <property type="entry name" value="Amidase"/>
    <property type="match status" value="1"/>
</dbReference>
<feature type="binding site" evidence="6">
    <location>
        <position position="185"/>
    </location>
    <ligand>
        <name>substrate</name>
    </ligand>
</feature>